<reference evidence="1 2" key="1">
    <citation type="submission" date="2020-08" db="EMBL/GenBank/DDBJ databases">
        <title>Oceanospirillum sp. nov. isolated from marine sediment.</title>
        <authorList>
            <person name="Ji X."/>
        </authorList>
    </citation>
    <scope>NUCLEOTIDE SEQUENCE [LARGE SCALE GENOMIC DNA]</scope>
    <source>
        <strain evidence="1 2">D5</strain>
    </source>
</reference>
<dbReference type="RefSeq" id="WP_182808481.1">
    <property type="nucleotide sequence ID" value="NZ_JACJFM010000008.1"/>
</dbReference>
<organism evidence="1 2">
    <name type="scientific">Oceanospirillum sediminis</name>
    <dbReference type="NCBI Taxonomy" id="2760088"/>
    <lineage>
        <taxon>Bacteria</taxon>
        <taxon>Pseudomonadati</taxon>
        <taxon>Pseudomonadota</taxon>
        <taxon>Gammaproteobacteria</taxon>
        <taxon>Oceanospirillales</taxon>
        <taxon>Oceanospirillaceae</taxon>
        <taxon>Oceanospirillum</taxon>
    </lineage>
</organism>
<dbReference type="EMBL" id="JACJFM010000008">
    <property type="protein sequence ID" value="MBB1486706.1"/>
    <property type="molecule type" value="Genomic_DNA"/>
</dbReference>
<dbReference type="Proteomes" id="UP000565262">
    <property type="component" value="Unassembled WGS sequence"/>
</dbReference>
<gene>
    <name evidence="1" type="ORF">H4O21_08805</name>
</gene>
<protein>
    <submittedName>
        <fullName evidence="1">Uncharacterized protein</fullName>
    </submittedName>
</protein>
<proteinExistence type="predicted"/>
<evidence type="ECO:0000313" key="1">
    <source>
        <dbReference type="EMBL" id="MBB1486706.1"/>
    </source>
</evidence>
<comment type="caution">
    <text evidence="1">The sequence shown here is derived from an EMBL/GenBank/DDBJ whole genome shotgun (WGS) entry which is preliminary data.</text>
</comment>
<keyword evidence="2" id="KW-1185">Reference proteome</keyword>
<accession>A0A839IR66</accession>
<dbReference type="AlphaFoldDB" id="A0A839IR66"/>
<evidence type="ECO:0000313" key="2">
    <source>
        <dbReference type="Proteomes" id="UP000565262"/>
    </source>
</evidence>
<name>A0A839IR66_9GAMM</name>
<sequence>MLDLNEPPYISEIIMPDQTSWTELNFIERESVPIMTPGALTLENLKWIEFVVTDEEAKWIQEINEVVMEFGGVFHSIFLRWAVTINGLHVAEDKYSDPEWKKKGLSFAVQGIRNRKDGSGPELTNVRVWDGNMAAEVHSSSIPMLAAWAFCNMYSCLEEFIFNMFREYLKSNPLEICRGDDFKEIRKLYRERDQSHDKSIAWKTAWDERLESWHRKKLYIGLDKVFKNFISKTGIQIPSFYKGIYNYNDIAKTLGGISLIRNCFIHGVTTVPKELAQFCEEFQSSFFNFTEGEKFSLSLHELATLEHFTDAFTQTLNKSLFELANPDMKDLYKQLKANKQNI</sequence>